<keyword evidence="1 3" id="KW-0732">Signal</keyword>
<feature type="domain" description="Soluble ligand binding" evidence="5">
    <location>
        <begin position="232"/>
        <end position="279"/>
    </location>
</feature>
<evidence type="ECO:0000256" key="2">
    <source>
        <dbReference type="SAM" id="MobiDB-lite"/>
    </source>
</evidence>
<feature type="region of interest" description="Disordered" evidence="2">
    <location>
        <begin position="40"/>
        <end position="113"/>
    </location>
</feature>
<evidence type="ECO:0000259" key="4">
    <source>
        <dbReference type="Pfam" id="PF02563"/>
    </source>
</evidence>
<dbReference type="PANTHER" id="PTHR33619">
    <property type="entry name" value="POLYSACCHARIDE EXPORT PROTEIN GFCE-RELATED"/>
    <property type="match status" value="1"/>
</dbReference>
<evidence type="ECO:0000313" key="6">
    <source>
        <dbReference type="EMBL" id="PKB14533.1"/>
    </source>
</evidence>
<dbReference type="Pfam" id="PF02563">
    <property type="entry name" value="Poly_export"/>
    <property type="match status" value="1"/>
</dbReference>
<dbReference type="Gene3D" id="3.30.1950.10">
    <property type="entry name" value="wza like domain"/>
    <property type="match status" value="1"/>
</dbReference>
<feature type="domain" description="Soluble ligand binding" evidence="5">
    <location>
        <begin position="406"/>
        <end position="440"/>
    </location>
</feature>
<dbReference type="Proteomes" id="UP000232587">
    <property type="component" value="Unassembled WGS sequence"/>
</dbReference>
<feature type="domain" description="Polysaccharide export protein N-terminal" evidence="4">
    <location>
        <begin position="152"/>
        <end position="225"/>
    </location>
</feature>
<dbReference type="InterPro" id="IPR003715">
    <property type="entry name" value="Poly_export_N"/>
</dbReference>
<comment type="caution">
    <text evidence="6">The sequence shown here is derived from an EMBL/GenBank/DDBJ whole genome shotgun (WGS) entry which is preliminary data.</text>
</comment>
<feature type="chain" id="PRO_5014664303" evidence="3">
    <location>
        <begin position="35"/>
        <end position="647"/>
    </location>
</feature>
<dbReference type="AlphaFoldDB" id="A0A2N0H6F5"/>
<feature type="signal peptide" evidence="3">
    <location>
        <begin position="1"/>
        <end position="34"/>
    </location>
</feature>
<gene>
    <name evidence="6" type="ORF">B0I00_2123</name>
</gene>
<reference evidence="6 7" key="1">
    <citation type="submission" date="2017-11" db="EMBL/GenBank/DDBJ databases">
        <title>Genomic Encyclopedia of Type Strains, Phase III (KMG-III): the genomes of soil and plant-associated and newly described type strains.</title>
        <authorList>
            <person name="Whitman W."/>
        </authorList>
    </citation>
    <scope>NUCLEOTIDE SEQUENCE [LARGE SCALE GENOMIC DNA]</scope>
    <source>
        <strain evidence="6 7">CGMCC 1.12274</strain>
    </source>
</reference>
<dbReference type="RefSeq" id="WP_100867362.1">
    <property type="nucleotide sequence ID" value="NZ_PHUF01000004.1"/>
</dbReference>
<evidence type="ECO:0000313" key="7">
    <source>
        <dbReference type="Proteomes" id="UP000232587"/>
    </source>
</evidence>
<feature type="compositionally biased region" description="Polar residues" evidence="2">
    <location>
        <begin position="87"/>
        <end position="105"/>
    </location>
</feature>
<accession>A0A2N0H6F5</accession>
<dbReference type="OrthoDB" id="9808948at2"/>
<evidence type="ECO:0000256" key="1">
    <source>
        <dbReference type="ARBA" id="ARBA00022729"/>
    </source>
</evidence>
<evidence type="ECO:0000259" key="5">
    <source>
        <dbReference type="Pfam" id="PF10531"/>
    </source>
</evidence>
<dbReference type="PANTHER" id="PTHR33619:SF3">
    <property type="entry name" value="POLYSACCHARIDE EXPORT PROTEIN GFCE-RELATED"/>
    <property type="match status" value="1"/>
</dbReference>
<dbReference type="Pfam" id="PF10531">
    <property type="entry name" value="SLBB"/>
    <property type="match status" value="4"/>
</dbReference>
<proteinExistence type="predicted"/>
<dbReference type="Gene3D" id="3.10.560.10">
    <property type="entry name" value="Outer membrane lipoprotein wza domain like"/>
    <property type="match status" value="3"/>
</dbReference>
<feature type="domain" description="Soluble ligand binding" evidence="5">
    <location>
        <begin position="542"/>
        <end position="592"/>
    </location>
</feature>
<dbReference type="InterPro" id="IPR019554">
    <property type="entry name" value="Soluble_ligand-bd"/>
</dbReference>
<feature type="domain" description="Soluble ligand binding" evidence="5">
    <location>
        <begin position="316"/>
        <end position="364"/>
    </location>
</feature>
<dbReference type="EMBL" id="PHUF01000004">
    <property type="protein sequence ID" value="PKB14533.1"/>
    <property type="molecule type" value="Genomic_DNA"/>
</dbReference>
<protein>
    <submittedName>
        <fullName evidence="6">Protein involved in polysaccharide export with SLBB domain</fullName>
    </submittedName>
</protein>
<keyword evidence="7" id="KW-1185">Reference proteome</keyword>
<sequence length="647" mass="68772">MRVEFFKMFTTNALRTRLAWILALAVMPLSPANAQQTIDPRVAAAQQAQQSQQSQDGSSSGTATGSSSQGDDSSSADSTLIGPRTIADTSRQTLSSDQLRQTDSGLLTKPPAEPGEFEKYIERILGRKLPRFGADLLVPSNRDFALPATSTVPGSYVVRPGDTIVVSLSGSVDGSVRRTVDTNGKIYLEGIGAVRVAGVRHDDLRDVLARAIGTQYRGFTVSVSVASLRGIRVYVTGFANNPGAFTVSSLSTMANAVLQAGGPSSGGSFRSVKLYRSGRQVGDFDLYELLRGGNRVNDLVLENEDVLFIPPAGKQVAIIGSVQQEAIYEALPGESVEQMLAAAGGTNTLGDASRVVLYRIDGSVDPGPRELSRAEAAATTVSTGDIIQALSTGSLIQPLDKQSVLVRVEGEVGKPGIYYVPPNSTLDQIIARAGGLTSGAFVYGTRLTRQSVKQQQQVSYREAIQQLELSLSAAPLTSDTTLSLADRQAQIAGARAVLEQLKKAEPDGRIVMPIGIADAVLPGPVRMENNDELYIPARPTTVGVFGAVYRPASFLISNSRDYRIKDYVDLAGGTIRAADKGDIFVVRANGEVLSRKRGAMNAPANPGDVVFVPVRTQGSTFWSKFKDVVQTLFQLSLSAATVISVTK</sequence>
<evidence type="ECO:0000256" key="3">
    <source>
        <dbReference type="SAM" id="SignalP"/>
    </source>
</evidence>
<dbReference type="InterPro" id="IPR049712">
    <property type="entry name" value="Poly_export"/>
</dbReference>
<feature type="compositionally biased region" description="Low complexity" evidence="2">
    <location>
        <begin position="43"/>
        <end position="79"/>
    </location>
</feature>
<name>A0A2N0H6F5_9SPHN</name>
<dbReference type="GO" id="GO:0015159">
    <property type="term" value="F:polysaccharide transmembrane transporter activity"/>
    <property type="evidence" value="ECO:0007669"/>
    <property type="project" value="InterPro"/>
</dbReference>
<organism evidence="6 7">
    <name type="scientific">Novosphingobium kunmingense</name>
    <dbReference type="NCBI Taxonomy" id="1211806"/>
    <lineage>
        <taxon>Bacteria</taxon>
        <taxon>Pseudomonadati</taxon>
        <taxon>Pseudomonadota</taxon>
        <taxon>Alphaproteobacteria</taxon>
        <taxon>Sphingomonadales</taxon>
        <taxon>Sphingomonadaceae</taxon>
        <taxon>Novosphingobium</taxon>
    </lineage>
</organism>